<proteinExistence type="inferred from homology"/>
<dbReference type="InterPro" id="IPR024041">
    <property type="entry name" value="NH4_transpt_AmtB-like_dom"/>
</dbReference>
<dbReference type="OrthoDB" id="534912at2759"/>
<dbReference type="EMBL" id="CAMXCT030000045">
    <property type="protein sequence ID" value="CAL4760269.1"/>
    <property type="molecule type" value="Genomic_DNA"/>
</dbReference>
<evidence type="ECO:0000313" key="11">
    <source>
        <dbReference type="EMBL" id="CAI3972957.1"/>
    </source>
</evidence>
<feature type="transmembrane region" description="Helical" evidence="9">
    <location>
        <begin position="214"/>
        <end position="232"/>
    </location>
</feature>
<gene>
    <name evidence="11" type="ORF">C1SCF055_LOCUS1489</name>
</gene>
<evidence type="ECO:0000259" key="10">
    <source>
        <dbReference type="Pfam" id="PF00909"/>
    </source>
</evidence>
<feature type="transmembrane region" description="Helical" evidence="9">
    <location>
        <begin position="176"/>
        <end position="194"/>
    </location>
</feature>
<keyword evidence="3" id="KW-0813">Transport</keyword>
<evidence type="ECO:0000256" key="4">
    <source>
        <dbReference type="ARBA" id="ARBA00022692"/>
    </source>
</evidence>
<evidence type="ECO:0000313" key="13">
    <source>
        <dbReference type="Proteomes" id="UP001152797"/>
    </source>
</evidence>
<feature type="domain" description="Ammonium transporter AmtB-like" evidence="10">
    <location>
        <begin position="77"/>
        <end position="501"/>
    </location>
</feature>
<sequence>MTACQDDLLRDRIEELEGLVAKHQEKLLVQQGRLEEHRRQKNRRLQSATLPASIHGASNSTRAYTFDEKVAGAMDQMWLLLCGALVMFMQAGFAMVESGTCRAKNAQNILLKNLTDVCMGTLGWWFSGWALAYSGPYTDDGILKNGFLGYESWFGAGFVTFNGDGSIEPTLNMANWFFQWTFCSAAATIVSGGVAERVNFLGYCRLEHRPGTGIFSFLMTSFVYPIIVAWTWGYGFLSTITRTGFMDFAGSGIAHMTGGVAALVGAAMAGPRKGRFELPEDYFAAHSLPLVVFGTLYGFNCGSTLGLSDIATGFMAAQVAMNTTIAAASGGISVFVIRYVIKKKYDIAGMCNGILAGLVSITAGCGNVECGSACFIAMIGGAVYFAASEGLKMLQIDDPIDAFAVHGAAGAWGVLAAAIFDWGRGFDHFHGWSGFSCVTEDDGTCMKGAADDGLAANVAQIVLVSLWTAFWSALIFLPLRLSGKLRVSDEAQDEGMDASKHCPKAAYDHGEGGANGVIYTSKVSPITEHLE</sequence>
<feature type="transmembrane region" description="Helical" evidence="9">
    <location>
        <begin position="458"/>
        <end position="479"/>
    </location>
</feature>
<dbReference type="GO" id="GO:0097272">
    <property type="term" value="P:ammonium homeostasis"/>
    <property type="evidence" value="ECO:0007669"/>
    <property type="project" value="TreeGrafter"/>
</dbReference>
<dbReference type="AlphaFoldDB" id="A0A9P1BGM8"/>
<protein>
    <submittedName>
        <fullName evidence="12">Ammonium transporter 1</fullName>
    </submittedName>
</protein>
<reference evidence="12 13" key="2">
    <citation type="submission" date="2024-05" db="EMBL/GenBank/DDBJ databases">
        <authorList>
            <person name="Chen Y."/>
            <person name="Shah S."/>
            <person name="Dougan E. K."/>
            <person name="Thang M."/>
            <person name="Chan C."/>
        </authorList>
    </citation>
    <scope>NUCLEOTIDE SEQUENCE [LARGE SCALE GENOMIC DNA]</scope>
</reference>
<dbReference type="EMBL" id="CAMXCT020000045">
    <property type="protein sequence ID" value="CAL1126332.1"/>
    <property type="molecule type" value="Genomic_DNA"/>
</dbReference>
<dbReference type="Proteomes" id="UP001152797">
    <property type="component" value="Unassembled WGS sequence"/>
</dbReference>
<reference evidence="11" key="1">
    <citation type="submission" date="2022-10" db="EMBL/GenBank/DDBJ databases">
        <authorList>
            <person name="Chen Y."/>
            <person name="Dougan E. K."/>
            <person name="Chan C."/>
            <person name="Rhodes N."/>
            <person name="Thang M."/>
        </authorList>
    </citation>
    <scope>NUCLEOTIDE SEQUENCE</scope>
</reference>
<keyword evidence="8" id="KW-0175">Coiled coil</keyword>
<dbReference type="GO" id="GO:0008519">
    <property type="term" value="F:ammonium channel activity"/>
    <property type="evidence" value="ECO:0007669"/>
    <property type="project" value="InterPro"/>
</dbReference>
<comment type="similarity">
    <text evidence="2">Belongs to the ammonia transporter channel (TC 1.A.11.2) family.</text>
</comment>
<feature type="transmembrane region" description="Helical" evidence="9">
    <location>
        <begin position="252"/>
        <end position="270"/>
    </location>
</feature>
<evidence type="ECO:0000256" key="8">
    <source>
        <dbReference type="SAM" id="Coils"/>
    </source>
</evidence>
<evidence type="ECO:0000256" key="1">
    <source>
        <dbReference type="ARBA" id="ARBA00004141"/>
    </source>
</evidence>
<feature type="transmembrane region" description="Helical" evidence="9">
    <location>
        <begin position="319"/>
        <end position="341"/>
    </location>
</feature>
<accession>A0A9P1BGM8</accession>
<dbReference type="InterPro" id="IPR029020">
    <property type="entry name" value="Ammonium/urea_transptr"/>
</dbReference>
<dbReference type="PANTHER" id="PTHR11730:SF6">
    <property type="entry name" value="AMMONIUM TRANSPORTER"/>
    <property type="match status" value="1"/>
</dbReference>
<feature type="transmembrane region" description="Helical" evidence="9">
    <location>
        <begin position="77"/>
        <end position="96"/>
    </location>
</feature>
<evidence type="ECO:0000256" key="9">
    <source>
        <dbReference type="SAM" id="Phobius"/>
    </source>
</evidence>
<keyword evidence="13" id="KW-1185">Reference proteome</keyword>
<dbReference type="Gene3D" id="1.10.3430.10">
    <property type="entry name" value="Ammonium transporter AmtB like domains"/>
    <property type="match status" value="1"/>
</dbReference>
<evidence type="ECO:0000256" key="6">
    <source>
        <dbReference type="ARBA" id="ARBA00023136"/>
    </source>
</evidence>
<keyword evidence="7" id="KW-0924">Ammonia transport</keyword>
<comment type="subcellular location">
    <subcellularLocation>
        <location evidence="1">Membrane</location>
        <topology evidence="1">Multi-pass membrane protein</topology>
    </subcellularLocation>
</comment>
<comment type="caution">
    <text evidence="11">The sequence shown here is derived from an EMBL/GenBank/DDBJ whole genome shotgun (WGS) entry which is preliminary data.</text>
</comment>
<organism evidence="11">
    <name type="scientific">Cladocopium goreaui</name>
    <dbReference type="NCBI Taxonomy" id="2562237"/>
    <lineage>
        <taxon>Eukaryota</taxon>
        <taxon>Sar</taxon>
        <taxon>Alveolata</taxon>
        <taxon>Dinophyceae</taxon>
        <taxon>Suessiales</taxon>
        <taxon>Symbiodiniaceae</taxon>
        <taxon>Cladocopium</taxon>
    </lineage>
</organism>
<feature type="transmembrane region" description="Helical" evidence="9">
    <location>
        <begin position="282"/>
        <end position="299"/>
    </location>
</feature>
<keyword evidence="6 9" id="KW-0472">Membrane</keyword>
<dbReference type="EMBL" id="CAMXCT010000045">
    <property type="protein sequence ID" value="CAI3972957.1"/>
    <property type="molecule type" value="Genomic_DNA"/>
</dbReference>
<evidence type="ECO:0000256" key="2">
    <source>
        <dbReference type="ARBA" id="ARBA00005887"/>
    </source>
</evidence>
<evidence type="ECO:0000256" key="3">
    <source>
        <dbReference type="ARBA" id="ARBA00022448"/>
    </source>
</evidence>
<dbReference type="GO" id="GO:0005886">
    <property type="term" value="C:plasma membrane"/>
    <property type="evidence" value="ECO:0007669"/>
    <property type="project" value="TreeGrafter"/>
</dbReference>
<dbReference type="PANTHER" id="PTHR11730">
    <property type="entry name" value="AMMONIUM TRANSPORTER"/>
    <property type="match status" value="1"/>
</dbReference>
<feature type="transmembrane region" description="Helical" evidence="9">
    <location>
        <begin position="353"/>
        <end position="386"/>
    </location>
</feature>
<dbReference type="Pfam" id="PF00909">
    <property type="entry name" value="Ammonium_transp"/>
    <property type="match status" value="1"/>
</dbReference>
<evidence type="ECO:0000256" key="7">
    <source>
        <dbReference type="ARBA" id="ARBA00023177"/>
    </source>
</evidence>
<feature type="transmembrane region" description="Helical" evidence="9">
    <location>
        <begin position="117"/>
        <end position="135"/>
    </location>
</feature>
<name>A0A9P1BGM8_9DINO</name>
<keyword evidence="5 9" id="KW-1133">Transmembrane helix</keyword>
<evidence type="ECO:0000313" key="12">
    <source>
        <dbReference type="EMBL" id="CAL4760269.1"/>
    </source>
</evidence>
<evidence type="ECO:0000256" key="5">
    <source>
        <dbReference type="ARBA" id="ARBA00022989"/>
    </source>
</evidence>
<keyword evidence="4 9" id="KW-0812">Transmembrane</keyword>
<feature type="coiled-coil region" evidence="8">
    <location>
        <begin position="6"/>
        <end position="40"/>
    </location>
</feature>
<dbReference type="SUPFAM" id="SSF111352">
    <property type="entry name" value="Ammonium transporter"/>
    <property type="match status" value="1"/>
</dbReference>